<dbReference type="PANTHER" id="PTHR33930:SF2">
    <property type="entry name" value="BLR3452 PROTEIN"/>
    <property type="match status" value="1"/>
</dbReference>
<gene>
    <name evidence="2" type="ORF">A1O9_12650</name>
</gene>
<evidence type="ECO:0000259" key="1">
    <source>
        <dbReference type="Pfam" id="PF02627"/>
    </source>
</evidence>
<dbReference type="STRING" id="1182545.A0A072P6V2"/>
<organism evidence="2 3">
    <name type="scientific">Exophiala aquamarina CBS 119918</name>
    <dbReference type="NCBI Taxonomy" id="1182545"/>
    <lineage>
        <taxon>Eukaryota</taxon>
        <taxon>Fungi</taxon>
        <taxon>Dikarya</taxon>
        <taxon>Ascomycota</taxon>
        <taxon>Pezizomycotina</taxon>
        <taxon>Eurotiomycetes</taxon>
        <taxon>Chaetothyriomycetidae</taxon>
        <taxon>Chaetothyriales</taxon>
        <taxon>Herpotrichiellaceae</taxon>
        <taxon>Exophiala</taxon>
    </lineage>
</organism>
<dbReference type="Gene3D" id="1.20.1290.10">
    <property type="entry name" value="AhpD-like"/>
    <property type="match status" value="1"/>
</dbReference>
<dbReference type="AlphaFoldDB" id="A0A072P6V2"/>
<dbReference type="SUPFAM" id="SSF69118">
    <property type="entry name" value="AhpD-like"/>
    <property type="match status" value="1"/>
</dbReference>
<dbReference type="GeneID" id="25287544"/>
<dbReference type="Pfam" id="PF02627">
    <property type="entry name" value="CMD"/>
    <property type="match status" value="2"/>
</dbReference>
<dbReference type="InterPro" id="IPR003779">
    <property type="entry name" value="CMD-like"/>
</dbReference>
<evidence type="ECO:0000313" key="2">
    <source>
        <dbReference type="EMBL" id="KEF51300.1"/>
    </source>
</evidence>
<proteinExistence type="predicted"/>
<evidence type="ECO:0000313" key="3">
    <source>
        <dbReference type="Proteomes" id="UP000027920"/>
    </source>
</evidence>
<accession>A0A072P6V2</accession>
<reference evidence="2 3" key="1">
    <citation type="submission" date="2013-03" db="EMBL/GenBank/DDBJ databases">
        <title>The Genome Sequence of Exophiala aquamarina CBS 119918.</title>
        <authorList>
            <consortium name="The Broad Institute Genomics Platform"/>
            <person name="Cuomo C."/>
            <person name="de Hoog S."/>
            <person name="Gorbushina A."/>
            <person name="Walker B."/>
            <person name="Young S.K."/>
            <person name="Zeng Q."/>
            <person name="Gargeya S."/>
            <person name="Fitzgerald M."/>
            <person name="Haas B."/>
            <person name="Abouelleil A."/>
            <person name="Allen A.W."/>
            <person name="Alvarado L."/>
            <person name="Arachchi H.M."/>
            <person name="Berlin A.M."/>
            <person name="Chapman S.B."/>
            <person name="Gainer-Dewar J."/>
            <person name="Goldberg J."/>
            <person name="Griggs A."/>
            <person name="Gujja S."/>
            <person name="Hansen M."/>
            <person name="Howarth C."/>
            <person name="Imamovic A."/>
            <person name="Ireland A."/>
            <person name="Larimer J."/>
            <person name="McCowan C."/>
            <person name="Murphy C."/>
            <person name="Pearson M."/>
            <person name="Poon T.W."/>
            <person name="Priest M."/>
            <person name="Roberts A."/>
            <person name="Saif S."/>
            <person name="Shea T."/>
            <person name="Sisk P."/>
            <person name="Sykes S."/>
            <person name="Wortman J."/>
            <person name="Nusbaum C."/>
            <person name="Birren B."/>
        </authorList>
    </citation>
    <scope>NUCLEOTIDE SEQUENCE [LARGE SCALE GENOMIC DNA]</scope>
    <source>
        <strain evidence="2 3">CBS 119918</strain>
    </source>
</reference>
<dbReference type="InterPro" id="IPR029032">
    <property type="entry name" value="AhpD-like"/>
</dbReference>
<dbReference type="EMBL" id="AMGV01000025">
    <property type="protein sequence ID" value="KEF51300.1"/>
    <property type="molecule type" value="Genomic_DNA"/>
</dbReference>
<dbReference type="HOGENOM" id="CLU_096750_0_0_1"/>
<feature type="domain" description="Carboxymuconolactone decarboxylase-like" evidence="1">
    <location>
        <begin position="192"/>
        <end position="244"/>
    </location>
</feature>
<dbReference type="Proteomes" id="UP000027920">
    <property type="component" value="Unassembled WGS sequence"/>
</dbReference>
<feature type="domain" description="Carboxymuconolactone decarboxylase-like" evidence="1">
    <location>
        <begin position="51"/>
        <end position="100"/>
    </location>
</feature>
<dbReference type="RefSeq" id="XP_013253890.1">
    <property type="nucleotide sequence ID" value="XM_013398436.1"/>
</dbReference>
<dbReference type="OrthoDB" id="10250730at2759"/>
<dbReference type="PANTHER" id="PTHR33930">
    <property type="entry name" value="ALKYL HYDROPEROXIDE REDUCTASE AHPD"/>
    <property type="match status" value="1"/>
</dbReference>
<keyword evidence="3" id="KW-1185">Reference proteome</keyword>
<protein>
    <recommendedName>
        <fullName evidence="1">Carboxymuconolactone decarboxylase-like domain-containing protein</fullName>
    </recommendedName>
</protein>
<comment type="caution">
    <text evidence="2">The sequence shown here is derived from an EMBL/GenBank/DDBJ whole genome shotgun (WGS) entry which is preliminary data.</text>
</comment>
<dbReference type="GO" id="GO:0051920">
    <property type="term" value="F:peroxiredoxin activity"/>
    <property type="evidence" value="ECO:0007669"/>
    <property type="project" value="InterPro"/>
</dbReference>
<sequence>MSPPKDPSQLKQKLISEIGEAQWDQSWDSIAKLSPELFVASVDLIAVPRRKRHLSPKIQQLMSIAVDAASTHLHIPGIQKHIKAALEEGATQAEIVEVIELTGTLGIHACNIGVPLLVEVMKEEGIYEQHPTAGKPFDAQREKLKADFTRNRGYWHTFWEDFLALDPEFFEAYLNFSSVPWLKDVDGSGKGGGVLEPKVKELIYCAFDAAATHLYVPGLKLHMKNVLKYGGTPEEIMEVLEIATQLSLHTSDIAAPILAQQLAKA</sequence>
<name>A0A072P6V2_9EURO</name>
<dbReference type="VEuPathDB" id="FungiDB:A1O9_12650"/>